<organism evidence="1 2">
    <name type="scientific">Scortum barcoo</name>
    <name type="common">barcoo grunter</name>
    <dbReference type="NCBI Taxonomy" id="214431"/>
    <lineage>
        <taxon>Eukaryota</taxon>
        <taxon>Metazoa</taxon>
        <taxon>Chordata</taxon>
        <taxon>Craniata</taxon>
        <taxon>Vertebrata</taxon>
        <taxon>Euteleostomi</taxon>
        <taxon>Actinopterygii</taxon>
        <taxon>Neopterygii</taxon>
        <taxon>Teleostei</taxon>
        <taxon>Neoteleostei</taxon>
        <taxon>Acanthomorphata</taxon>
        <taxon>Eupercaria</taxon>
        <taxon>Centrarchiformes</taxon>
        <taxon>Terapontoidei</taxon>
        <taxon>Terapontidae</taxon>
        <taxon>Scortum</taxon>
    </lineage>
</organism>
<feature type="non-terminal residue" evidence="1">
    <location>
        <position position="810"/>
    </location>
</feature>
<keyword evidence="2" id="KW-1185">Reference proteome</keyword>
<comment type="caution">
    <text evidence="1">The sequence shown here is derived from an EMBL/GenBank/DDBJ whole genome shotgun (WGS) entry which is preliminary data.</text>
</comment>
<name>A0ACB8X1J5_9TELE</name>
<sequence length="810" mass="92573">MSFLEKFTTSPAFSTTSRLGSFRFTFPLDEVLEAYSEQFCSGAQPVMRVFETVLYKQEVIYVVLVHSPANQEQFSEYPLLTDDPESICTFRDGCFIWRPEAMCKTHRYKLVHRPDEMQIEAQEVSCPEFYVWDNVAVALHVDQQRTWRWPTVLWCHLLDIATLNAYTNFTAQHPDYNNLQLNISKTKELIVDLRKKQGEEHVPLSINWTMVERVSSFRFLWAHIRENLTWTHHTDFITSSARQQLFFLRRLRRLNMDSAASTVRYTDRITAEALHQSACQSHAPSFPHFREQDPEILELLHLRQDLSTHPERARHPFPVENHGLGFGGADSHPSRFTLGCKPLQHMLKRPNSPVAKAPGPHTRGALPTEYHEGHGRMPSPDPQSTCGLVGQTPINPPSTLWRRRVSQDSPTTSRDLRYSGLDLIHPPSGFPQCLGTTVSTEPHERGERVGRRQGRASPSAQTLTIRSEPAHLDPGEPLRGSDPLEKPPWTRAHAPPQARISQTDSFLTAARLMDRRGWRLQHGRLRTPGELQKIPGLGSSALLQRLQTTGGWRTAPGLWPWPGWDPAVGPLRSTRRSPSQTDLSSLQARIRRGWTEEGKKMGRQFIHFDSLPRHPLSPAERWMWTKRRALRKKADEAEQMNGGDFSASRQAGGLSGIRTDSGFKDPGEGFLVWWSLVVGPDEIKSAERRLLKETYPDRTEEQAQMSFLEKFTTSPAFSTTSRLGSFRFTFPLDEVLEAYSEQFCSGAQPVMRVFETVLYKQEVIYVVLVHSADDQEQFSEYPLLTDDPESICTFRDGCFIWRPEAMCETH</sequence>
<evidence type="ECO:0000313" key="1">
    <source>
        <dbReference type="EMBL" id="KAI3373937.1"/>
    </source>
</evidence>
<reference evidence="1" key="1">
    <citation type="submission" date="2022-04" db="EMBL/GenBank/DDBJ databases">
        <title>Jade perch genome.</title>
        <authorList>
            <person name="Chao B."/>
        </authorList>
    </citation>
    <scope>NUCLEOTIDE SEQUENCE</scope>
    <source>
        <strain evidence="1">CB-2022</strain>
    </source>
</reference>
<accession>A0ACB8X1J5</accession>
<gene>
    <name evidence="1" type="ORF">L3Q82_022506</name>
</gene>
<dbReference type="Proteomes" id="UP000831701">
    <property type="component" value="Chromosome 4"/>
</dbReference>
<evidence type="ECO:0000313" key="2">
    <source>
        <dbReference type="Proteomes" id="UP000831701"/>
    </source>
</evidence>
<dbReference type="EMBL" id="CM041534">
    <property type="protein sequence ID" value="KAI3373937.1"/>
    <property type="molecule type" value="Genomic_DNA"/>
</dbReference>
<proteinExistence type="predicted"/>
<protein>
    <submittedName>
        <fullName evidence="1">Uncharacterized protein</fullName>
    </submittedName>
</protein>